<dbReference type="Proteomes" id="UP000010474">
    <property type="component" value="Chromosome"/>
</dbReference>
<evidence type="ECO:0008006" key="3">
    <source>
        <dbReference type="Google" id="ProtNLM"/>
    </source>
</evidence>
<name>K9ZPT1_ANACC</name>
<protein>
    <recommendedName>
        <fullName evidence="3">DUF1802 family protein</fullName>
    </recommendedName>
</protein>
<dbReference type="PIRSF" id="PIRSF018957">
    <property type="entry name" value="UCP018957"/>
    <property type="match status" value="1"/>
</dbReference>
<dbReference type="RefSeq" id="WP_015216971.1">
    <property type="nucleotide sequence ID" value="NC_019771.1"/>
</dbReference>
<dbReference type="EMBL" id="CP003659">
    <property type="protein sequence ID" value="AFZ60355.1"/>
    <property type="molecule type" value="Genomic_DNA"/>
</dbReference>
<dbReference type="KEGG" id="acy:Anacy_5015"/>
<reference evidence="2" key="1">
    <citation type="journal article" date="2013" name="Proc. Natl. Acad. Sci. U.S.A.">
        <title>Improving the coverage of the cyanobacterial phylum using diversity-driven genome sequencing.</title>
        <authorList>
            <person name="Shih P.M."/>
            <person name="Wu D."/>
            <person name="Latifi A."/>
            <person name="Axen S.D."/>
            <person name="Fewer D.P."/>
            <person name="Talla E."/>
            <person name="Calteau A."/>
            <person name="Cai F."/>
            <person name="Tandeau de Marsac N."/>
            <person name="Rippka R."/>
            <person name="Herdman M."/>
            <person name="Sivonen K."/>
            <person name="Coursin T."/>
            <person name="Laurent T."/>
            <person name="Goodwin L."/>
            <person name="Nolan M."/>
            <person name="Davenport K.W."/>
            <person name="Han C.S."/>
            <person name="Rubin E.M."/>
            <person name="Eisen J.A."/>
            <person name="Woyke T."/>
            <person name="Gugger M."/>
            <person name="Kerfeld C.A."/>
        </authorList>
    </citation>
    <scope>NUCLEOTIDE SEQUENCE [LARGE SCALE GENOMIC DNA]</scope>
    <source>
        <strain evidence="2">ATCC 27899 / PCC 7122</strain>
    </source>
</reference>
<gene>
    <name evidence="1" type="ordered locus">Anacy_5015</name>
</gene>
<dbReference type="Pfam" id="PF08819">
    <property type="entry name" value="DUF1802"/>
    <property type="match status" value="1"/>
</dbReference>
<sequence>MLMELTTTFHAFKEWAVAVNALEDGQTIMLLRKGGIHEQEGRFQVAHQQVLLYPTYEHQQSFMLKAEYADLVYPVTSGWHPETIRIGSWAEITDILPVVDESIVGDLLPFHIWNEYFISDRLKWKPRQPLYILLLRTYKLPKAQDIPYLDEYGGCKSWIDLDQQVRLQGSQPVLSDAVYTQLVETIRGIIGDKLYAASF</sequence>
<dbReference type="eggNOG" id="COG4293">
    <property type="taxonomic scope" value="Bacteria"/>
</dbReference>
<dbReference type="PATRIC" id="fig|272123.3.peg.5439"/>
<dbReference type="OrthoDB" id="9808776at2"/>
<keyword evidence="2" id="KW-1185">Reference proteome</keyword>
<organism evidence="1 2">
    <name type="scientific">Anabaena cylindrica (strain ATCC 27899 / PCC 7122)</name>
    <dbReference type="NCBI Taxonomy" id="272123"/>
    <lineage>
        <taxon>Bacteria</taxon>
        <taxon>Bacillati</taxon>
        <taxon>Cyanobacteriota</taxon>
        <taxon>Cyanophyceae</taxon>
        <taxon>Nostocales</taxon>
        <taxon>Nostocaceae</taxon>
        <taxon>Anabaena</taxon>
    </lineage>
</organism>
<dbReference type="HOGENOM" id="CLU_085858_3_0_3"/>
<evidence type="ECO:0000313" key="2">
    <source>
        <dbReference type="Proteomes" id="UP000010474"/>
    </source>
</evidence>
<dbReference type="AlphaFoldDB" id="K9ZPT1"/>
<accession>K9ZPT1</accession>
<dbReference type="InterPro" id="IPR008307">
    <property type="entry name" value="UCP018957"/>
</dbReference>
<evidence type="ECO:0000313" key="1">
    <source>
        <dbReference type="EMBL" id="AFZ60355.1"/>
    </source>
</evidence>
<dbReference type="InterPro" id="IPR014923">
    <property type="entry name" value="DUF1802"/>
</dbReference>
<proteinExistence type="predicted"/>
<dbReference type="STRING" id="272123.Anacy_5015"/>